<dbReference type="InterPro" id="IPR020988">
    <property type="entry name" value="Pept_U32_collagenase"/>
</dbReference>
<evidence type="ECO:0000259" key="2">
    <source>
        <dbReference type="Pfam" id="PF12392"/>
    </source>
</evidence>
<feature type="domain" description="Peptidase U32 collagenase" evidence="2">
    <location>
        <begin position="347"/>
        <end position="455"/>
    </location>
</feature>
<dbReference type="InterPro" id="IPR051454">
    <property type="entry name" value="RNA/ubiquinone_mod_enzymes"/>
</dbReference>
<proteinExistence type="predicted"/>
<evidence type="ECO:0000313" key="4">
    <source>
        <dbReference type="Proteomes" id="UP000284465"/>
    </source>
</evidence>
<evidence type="ECO:0000256" key="1">
    <source>
        <dbReference type="SAM" id="MobiDB-lite"/>
    </source>
</evidence>
<dbReference type="Pfam" id="PF12392">
    <property type="entry name" value="DUF3656"/>
    <property type="match status" value="1"/>
</dbReference>
<feature type="compositionally biased region" description="Basic and acidic residues" evidence="1">
    <location>
        <begin position="479"/>
        <end position="488"/>
    </location>
</feature>
<reference evidence="3 4" key="1">
    <citation type="submission" date="2018-08" db="EMBL/GenBank/DDBJ databases">
        <title>A genome reference for cultivated species of the human gut microbiota.</title>
        <authorList>
            <person name="Zou Y."/>
            <person name="Xue W."/>
            <person name="Luo G."/>
        </authorList>
    </citation>
    <scope>NUCLEOTIDE SEQUENCE [LARGE SCALE GENOMIC DNA]</scope>
    <source>
        <strain evidence="3 4">AM43-11</strain>
    </source>
</reference>
<gene>
    <name evidence="3" type="ORF">DW927_16560</name>
</gene>
<dbReference type="RefSeq" id="WP_118592260.1">
    <property type="nucleotide sequence ID" value="NZ_QSFP01000026.1"/>
</dbReference>
<dbReference type="PANTHER" id="PTHR30217:SF10">
    <property type="entry name" value="23S RRNA 5-HYDROXYCYTIDINE C2501 SYNTHASE"/>
    <property type="match status" value="1"/>
</dbReference>
<dbReference type="EMBL" id="QSFP01000026">
    <property type="protein sequence ID" value="RHA64841.1"/>
    <property type="molecule type" value="Genomic_DNA"/>
</dbReference>
<accession>A0A3R6DD06</accession>
<feature type="region of interest" description="Disordered" evidence="1">
    <location>
        <begin position="459"/>
        <end position="488"/>
    </location>
</feature>
<comment type="caution">
    <text evidence="3">The sequence shown here is derived from an EMBL/GenBank/DDBJ whole genome shotgun (WGS) entry which is preliminary data.</text>
</comment>
<dbReference type="InterPro" id="IPR001539">
    <property type="entry name" value="Peptidase_U32"/>
</dbReference>
<dbReference type="Proteomes" id="UP000284465">
    <property type="component" value="Unassembled WGS sequence"/>
</dbReference>
<dbReference type="Pfam" id="PF01136">
    <property type="entry name" value="Peptidase_U32"/>
    <property type="match status" value="2"/>
</dbReference>
<evidence type="ECO:0000313" key="3">
    <source>
        <dbReference type="EMBL" id="RHA64841.1"/>
    </source>
</evidence>
<protein>
    <submittedName>
        <fullName evidence="3">U32 family peptidase</fullName>
    </submittedName>
</protein>
<sequence length="777" mass="89081">MFLMERIRMNSNKRYQNIELLAPAGSMETFQAVIHAGADAVYLGGGRFGARAYANNFTEEELLLAIDYAHIHGRKVYLTVNTLFKERELTEELYSYLLPYYEQGLDAVIIQDMGAFRLVRDAFPGLSIHTSTQMTVTNRYGAMMMKELGADRVVTAREMSFAEIRDIKDHVDIEIESFVHGALCYCYSGQCLFSSMLGGRSGNRGRCAQPCRLSYEVMDEKKHPVKTGKKERDLYILSPKDLCTVSMIPELIENGVDSFKIEGRMKQPEYAAGVVSVYRKYIDYYINACLRTDEVTAKKDFKVTKEDIQHLYDFGNRSGFTDGYYKRHNGREMITLDKPSHTKGNEALWEEIKEQYVRSEKKEKINGILRLKKDCPAKLEVALNDIRTSVDGDVVQAALKQPLAEEKVAASIKKTGNTPYEFAELDIDMDDDIFLPVQALNVLRRNALERLSEALTAPMRRREASHKTEMAAGETSGEEWQKETVSVKKEQKAEKGSVTPYLSVSIENRSCITFLLDASYVDAIYLDSSCYTRENLFTALKEDVSRIHSAGKKAYYIMPAVFRLSALSFYERNLSGMKQTGVDGFVVKSYDELAFIRQNLSDMDVILDHNLYTWNSYAKKQFWDRKPVRDTVPLELNRKELQERDNTHSEMFLYGNLPLMVSAQCVHANAGADRGCDKMRTVTYLKDRYGKYFPVKNNCTECYNTIYNTAPLILFPYRKELEKMGIHAYRISFTTEQGSQVKQILHLYEKIFLNWENSLQELYTGEYTGGHYKRGVE</sequence>
<feature type="compositionally biased region" description="Basic and acidic residues" evidence="1">
    <location>
        <begin position="460"/>
        <end position="469"/>
    </location>
</feature>
<organism evidence="3 4">
    <name type="scientific">Roseburia intestinalis</name>
    <dbReference type="NCBI Taxonomy" id="166486"/>
    <lineage>
        <taxon>Bacteria</taxon>
        <taxon>Bacillati</taxon>
        <taxon>Bacillota</taxon>
        <taxon>Clostridia</taxon>
        <taxon>Lachnospirales</taxon>
        <taxon>Lachnospiraceae</taxon>
        <taxon>Roseburia</taxon>
    </lineage>
</organism>
<dbReference type="AlphaFoldDB" id="A0A3R6DD06"/>
<name>A0A3R6DD06_9FIRM</name>
<dbReference type="PANTHER" id="PTHR30217">
    <property type="entry name" value="PEPTIDASE U32 FAMILY"/>
    <property type="match status" value="1"/>
</dbReference>